<dbReference type="InterPro" id="IPR008386">
    <property type="entry name" value="ATP_synth_F0_esu_mt"/>
</dbReference>
<evidence type="ECO:0000256" key="6">
    <source>
        <dbReference type="ARBA" id="ARBA00022792"/>
    </source>
</evidence>
<evidence type="ECO:0000256" key="14">
    <source>
        <dbReference type="ARBA" id="ARBA00064647"/>
    </source>
</evidence>
<comment type="function">
    <text evidence="13">Subunit e, of the mitochondrial membrane ATP synthase complex (F(1)F(0) ATP synthase or Complex V) that produces ATP from ADP in the presence of a proton gradient across the membrane which is generated by electron transport complexes of the respiratory chain. ATP synthase complex consist of a soluble F(1) head domain - the catalytic core - and a membrane F(1) domain - the membrane proton channel. These two domains are linked by a central stalk rotating inside the F(1) region and a stationary peripheral stalk. During catalysis, ATP synthesis in the catalytic domain of F(1) is coupled via a rotary mechanism of the central stalk subunits to proton translocation. In vivo, can only synthesize ATP although its ATP hydrolase activity can be activated artificially in vitro. Part of the complex F(0) domain.</text>
</comment>
<comment type="subcellular location">
    <subcellularLocation>
        <location evidence="1">Mitochondrion inner membrane</location>
    </subcellularLocation>
</comment>
<keyword evidence="6" id="KW-0999">Mitochondrion inner membrane</keyword>
<gene>
    <name evidence="16" type="ORF">JYU34_018146</name>
</gene>
<comment type="subunit">
    <text evidence="14">Component of the ATP synthase complex composed at least of ATP5F1A/subunit alpha, ATP5F1B/subunit beta, ATP5MC1/subunit c (homooctomer), MT-ATP6/subunit a, MT-ATP8/subunit 8, ATP5ME/subunit e, ATP5MF/subunit f, ATP5MG/subunit g, ATP5MK/subunit k, ATP5MJ/subunit j, ATP5F1C/subunit gamma, ATP5F1D/subunit delta, ATP5F1E/subunit epsilon, ATP5PF/subunit F6, ATP5PB/subunit b, ATP5PD/subunit d, ATP5PO/subunit OSCP. ATP synthase complex consists of a soluble F(1) head domain (subunits alpha(3) and beta(3)) - the catalytic core - and a membrane F(0) domain - the membrane proton channel (subunits c, a, 8, e, f, g, k and j). These two domains are linked by a central stalk (subunits gamma, delta, and epsilon) rotating inside the F1 region and a stationary peripheral stalk (subunits F6, b, d, and OSCP).</text>
</comment>
<evidence type="ECO:0000256" key="13">
    <source>
        <dbReference type="ARBA" id="ARBA00057306"/>
    </source>
</evidence>
<dbReference type="PANTHER" id="PTHR12427">
    <property type="entry name" value="ATP SYNTHASE E CHAIN, MITOCHONDRIAL"/>
    <property type="match status" value="1"/>
</dbReference>
<evidence type="ECO:0000256" key="4">
    <source>
        <dbReference type="ARBA" id="ARBA00022547"/>
    </source>
</evidence>
<keyword evidence="3" id="KW-0813">Transport</keyword>
<keyword evidence="8" id="KW-0406">Ion transport</keyword>
<evidence type="ECO:0000256" key="15">
    <source>
        <dbReference type="ARBA" id="ARBA00074682"/>
    </source>
</evidence>
<keyword evidence="10" id="KW-0472">Membrane</keyword>
<keyword evidence="9" id="KW-0496">Mitochondrion</keyword>
<keyword evidence="4" id="KW-0138">CF(0)</keyword>
<comment type="caution">
    <text evidence="16">The sequence shown here is derived from an EMBL/GenBank/DDBJ whole genome shotgun (WGS) entry which is preliminary data.</text>
</comment>
<dbReference type="Pfam" id="PF05680">
    <property type="entry name" value="ATP-synt_E"/>
    <property type="match status" value="1"/>
</dbReference>
<evidence type="ECO:0000313" key="17">
    <source>
        <dbReference type="Proteomes" id="UP000823941"/>
    </source>
</evidence>
<evidence type="ECO:0000256" key="8">
    <source>
        <dbReference type="ARBA" id="ARBA00023065"/>
    </source>
</evidence>
<dbReference type="Proteomes" id="UP000823941">
    <property type="component" value="Chromosome 24"/>
</dbReference>
<evidence type="ECO:0000256" key="2">
    <source>
        <dbReference type="ARBA" id="ARBA00007333"/>
    </source>
</evidence>
<organism evidence="16 17">
    <name type="scientific">Plutella xylostella</name>
    <name type="common">Diamondback moth</name>
    <name type="synonym">Plutella maculipennis</name>
    <dbReference type="NCBI Taxonomy" id="51655"/>
    <lineage>
        <taxon>Eukaryota</taxon>
        <taxon>Metazoa</taxon>
        <taxon>Ecdysozoa</taxon>
        <taxon>Arthropoda</taxon>
        <taxon>Hexapoda</taxon>
        <taxon>Insecta</taxon>
        <taxon>Pterygota</taxon>
        <taxon>Neoptera</taxon>
        <taxon>Endopterygota</taxon>
        <taxon>Lepidoptera</taxon>
        <taxon>Glossata</taxon>
        <taxon>Ditrysia</taxon>
        <taxon>Yponomeutoidea</taxon>
        <taxon>Plutellidae</taxon>
        <taxon>Plutella</taxon>
    </lineage>
</organism>
<keyword evidence="11" id="KW-0066">ATP synthesis</keyword>
<evidence type="ECO:0000313" key="16">
    <source>
        <dbReference type="EMBL" id="KAG7298511.1"/>
    </source>
</evidence>
<evidence type="ECO:0000256" key="3">
    <source>
        <dbReference type="ARBA" id="ARBA00022448"/>
    </source>
</evidence>
<evidence type="ECO:0000256" key="1">
    <source>
        <dbReference type="ARBA" id="ARBA00004273"/>
    </source>
</evidence>
<comment type="similarity">
    <text evidence="2">Belongs to the ATPase e subunit family.</text>
</comment>
<keyword evidence="17" id="KW-1185">Reference proteome</keyword>
<sequence length="206" mass="22722">MSDLPYGPPVRVSPLIRFGRWSFLTVGVLYGAFHQNRLSKKETKIREIEAKEKVVRDAKLKEEKARAAAGPHQLLSEDSTVSLRPVALSPQSALLASTAPRRHTQASLALSRQSSRHLYGIDSKTLPLDKACIHHFSGSWSSLGGFSSHELASQFCSPYPSSNSSSPLQLLQFPREFTALQRESRSGSQRFCSLSTVSTLLSRQLA</sequence>
<evidence type="ECO:0000256" key="7">
    <source>
        <dbReference type="ARBA" id="ARBA00022990"/>
    </source>
</evidence>
<evidence type="ECO:0000256" key="9">
    <source>
        <dbReference type="ARBA" id="ARBA00023128"/>
    </source>
</evidence>
<evidence type="ECO:0000256" key="10">
    <source>
        <dbReference type="ARBA" id="ARBA00023136"/>
    </source>
</evidence>
<evidence type="ECO:0000256" key="11">
    <source>
        <dbReference type="ARBA" id="ARBA00023310"/>
    </source>
</evidence>
<accession>A0ABQ7PZT9</accession>
<name>A0ABQ7PZT9_PLUXY</name>
<reference evidence="16 17" key="1">
    <citation type="submission" date="2021-06" db="EMBL/GenBank/DDBJ databases">
        <title>A haploid diamondback moth (Plutella xylostella L.) genome assembly resolves 31 chromosomes and identifies a diamide resistance mutation.</title>
        <authorList>
            <person name="Ward C.M."/>
            <person name="Perry K.D."/>
            <person name="Baker G."/>
            <person name="Powis K."/>
            <person name="Heckel D.G."/>
            <person name="Baxter S.W."/>
        </authorList>
    </citation>
    <scope>NUCLEOTIDE SEQUENCE [LARGE SCALE GENOMIC DNA]</scope>
    <source>
        <strain evidence="16 17">LV</strain>
        <tissue evidence="16">Single pupa</tissue>
    </source>
</reference>
<dbReference type="PANTHER" id="PTHR12427:SF1">
    <property type="entry name" value="ATP SYNTHASE SUBUNIT E, MITOCHONDRIAL"/>
    <property type="match status" value="1"/>
</dbReference>
<dbReference type="EMBL" id="JAHIBW010000024">
    <property type="protein sequence ID" value="KAG7298511.1"/>
    <property type="molecule type" value="Genomic_DNA"/>
</dbReference>
<evidence type="ECO:0000256" key="12">
    <source>
        <dbReference type="ARBA" id="ARBA00032202"/>
    </source>
</evidence>
<keyword evidence="5" id="KW-0375">Hydrogen ion transport</keyword>
<keyword evidence="7" id="KW-0007">Acetylation</keyword>
<evidence type="ECO:0000256" key="5">
    <source>
        <dbReference type="ARBA" id="ARBA00022781"/>
    </source>
</evidence>
<protein>
    <recommendedName>
        <fullName evidence="15">ATP synthase F(0) complex subunit e, mitochondrial</fullName>
    </recommendedName>
    <alternativeName>
        <fullName evidence="12">ATP synthase membrane subunit e</fullName>
    </alternativeName>
</protein>
<proteinExistence type="inferred from homology"/>